<protein>
    <submittedName>
        <fullName evidence="1">Uncharacterized protein</fullName>
    </submittedName>
</protein>
<organism evidence="1 2">
    <name type="scientific">Robertmurraya siralis</name>
    <dbReference type="NCBI Taxonomy" id="77777"/>
    <lineage>
        <taxon>Bacteria</taxon>
        <taxon>Bacillati</taxon>
        <taxon>Bacillota</taxon>
        <taxon>Bacilli</taxon>
        <taxon>Bacillales</taxon>
        <taxon>Bacillaceae</taxon>
        <taxon>Robertmurraya</taxon>
    </lineage>
</organism>
<evidence type="ECO:0000313" key="1">
    <source>
        <dbReference type="EMBL" id="GIN62403.1"/>
    </source>
</evidence>
<name>A0A920BTX7_9BACI</name>
<dbReference type="EMBL" id="BORC01000003">
    <property type="protein sequence ID" value="GIN62403.1"/>
    <property type="molecule type" value="Genomic_DNA"/>
</dbReference>
<dbReference type="OrthoDB" id="2880766at2"/>
<keyword evidence="2" id="KW-1185">Reference proteome</keyword>
<sequence>MNDLYQKRAKLVGHVDSGLLWLLNMHDDWIHDQYGESYIYHGIIYSSTTPFHALSTSVTGYFQDDDTKRWLKVKDGKAIFEPKDISLAWKDQLEEFFTFTFTTGRYIRYKEAKLL</sequence>
<dbReference type="RefSeq" id="WP_095310436.1">
    <property type="nucleotide sequence ID" value="NZ_BORC01000003.1"/>
</dbReference>
<dbReference type="AlphaFoldDB" id="A0A920BTX7"/>
<comment type="caution">
    <text evidence="1">The sequence shown here is derived from an EMBL/GenBank/DDBJ whole genome shotgun (WGS) entry which is preliminary data.</text>
</comment>
<evidence type="ECO:0000313" key="2">
    <source>
        <dbReference type="Proteomes" id="UP000682111"/>
    </source>
</evidence>
<reference evidence="1" key="1">
    <citation type="submission" date="2021-03" db="EMBL/GenBank/DDBJ databases">
        <title>Antimicrobial resistance genes in bacteria isolated from Japanese honey, and their potential for conferring macrolide and lincosamide resistance in the American foulbrood pathogen Paenibacillus larvae.</title>
        <authorList>
            <person name="Okamoto M."/>
            <person name="Kumagai M."/>
            <person name="Kanamori H."/>
            <person name="Takamatsu D."/>
        </authorList>
    </citation>
    <scope>NUCLEOTIDE SEQUENCE</scope>
    <source>
        <strain evidence="1">J27TS8</strain>
    </source>
</reference>
<accession>A0A920BTX7</accession>
<proteinExistence type="predicted"/>
<gene>
    <name evidence="1" type="ORF">J27TS8_23960</name>
</gene>
<dbReference type="Proteomes" id="UP000682111">
    <property type="component" value="Unassembled WGS sequence"/>
</dbReference>